<dbReference type="FunFam" id="1.10.630.10:FF:000008">
    <property type="entry name" value="Cytochrome P450 71D8"/>
    <property type="match status" value="1"/>
</dbReference>
<dbReference type="OMA" id="RNIRRCH"/>
<dbReference type="KEGG" id="bdi:100841604"/>
<dbReference type="CDD" id="cd11072">
    <property type="entry name" value="CYP71-like"/>
    <property type="match status" value="1"/>
</dbReference>
<evidence type="ECO:0000256" key="2">
    <source>
        <dbReference type="ARBA" id="ARBA00004167"/>
    </source>
</evidence>
<dbReference type="AlphaFoldDB" id="I1IWV8"/>
<dbReference type="STRING" id="15368.I1IWV8"/>
<evidence type="ECO:0000256" key="12">
    <source>
        <dbReference type="RuleBase" id="RU000461"/>
    </source>
</evidence>
<keyword evidence="9 11" id="KW-0408">Iron</keyword>
<comment type="similarity">
    <text evidence="3 12">Belongs to the cytochrome P450 family.</text>
</comment>
<dbReference type="GO" id="GO:0004497">
    <property type="term" value="F:monooxygenase activity"/>
    <property type="evidence" value="ECO:0007669"/>
    <property type="project" value="UniProtKB-KW"/>
</dbReference>
<proteinExistence type="inferred from homology"/>
<evidence type="ECO:0000256" key="7">
    <source>
        <dbReference type="ARBA" id="ARBA00022989"/>
    </source>
</evidence>
<dbReference type="InterPro" id="IPR001128">
    <property type="entry name" value="Cyt_P450"/>
</dbReference>
<dbReference type="GO" id="GO:0016705">
    <property type="term" value="F:oxidoreductase activity, acting on paired donors, with incorporation or reduction of molecular oxygen"/>
    <property type="evidence" value="ECO:0007669"/>
    <property type="project" value="InterPro"/>
</dbReference>
<evidence type="ECO:0008006" key="17">
    <source>
        <dbReference type="Google" id="ProtNLM"/>
    </source>
</evidence>
<keyword evidence="4 11" id="KW-0349">Heme</keyword>
<keyword evidence="5" id="KW-0812">Transmembrane</keyword>
<dbReference type="RefSeq" id="XP_003581127.1">
    <property type="nucleotide sequence ID" value="XM_003581079.4"/>
</dbReference>
<protein>
    <recommendedName>
        <fullName evidence="17">Cytochrome P450</fullName>
    </recommendedName>
</protein>
<dbReference type="GO" id="GO:0016491">
    <property type="term" value="F:oxidoreductase activity"/>
    <property type="evidence" value="ECO:0000318"/>
    <property type="project" value="GO_Central"/>
</dbReference>
<dbReference type="PANTHER" id="PTHR47955">
    <property type="entry name" value="CYTOCHROME P450 FAMILY 71 PROTEIN"/>
    <property type="match status" value="1"/>
</dbReference>
<keyword evidence="6 11" id="KW-0479">Metal-binding</keyword>
<keyword evidence="16" id="KW-1185">Reference proteome</keyword>
<feature type="chain" id="PRO_5014095541" description="Cytochrome P450" evidence="13">
    <location>
        <begin position="28"/>
        <end position="503"/>
    </location>
</feature>
<dbReference type="OrthoDB" id="606033at2759"/>
<evidence type="ECO:0000256" key="9">
    <source>
        <dbReference type="ARBA" id="ARBA00023004"/>
    </source>
</evidence>
<dbReference type="FunCoup" id="I1IWV8">
    <property type="interactions" value="119"/>
</dbReference>
<dbReference type="GO" id="GO:0020037">
    <property type="term" value="F:heme binding"/>
    <property type="evidence" value="ECO:0007669"/>
    <property type="project" value="InterPro"/>
</dbReference>
<evidence type="ECO:0000256" key="8">
    <source>
        <dbReference type="ARBA" id="ARBA00023002"/>
    </source>
</evidence>
<evidence type="ECO:0000313" key="14">
    <source>
        <dbReference type="EMBL" id="KQJ82171.1"/>
    </source>
</evidence>
<sequence>MEALSFCAISLATVIFLWFLKLTASWGDKSKPAKKNLPPGPWTLPIIGSLHHLIGGLPHRKMTELSRQHGPLMLLKFGEVPNVVVSSAEAAELVMRTHDLAFATRPRSVTLDIVGSGGKGIVLAPYGDHWRQMRKLCIVELLSARQVKRMESIRAEEVAQLLRSISAAPSAIVNLSEAMAVFSNDIIARAVFGGKCARQSEYLREHGEVVRLVAGFNPVDLYPSSRLVRWLSSGERNIRRCHGGIQRIIGDIIDARKAERDGQGPCSIDDEDFLDVLLRLQEEDTLAFPLTPETMGAVIFDMFGAGSETSTTTLDWAMSELLSTPESMAKAQLEVRKALRQEGAVITNTELSELQYLRMVIKEVFRLHPPGPLLVPREAREDCEIMGYDIPKGTKILINSFAISRDPRYWDNPEAFRPERFENKNVDYKGTDFEFTPFGAGRRQCPGMLFGTSTMEIALANLLYHFDWVLPDGANPKSLDMSEKFGMAVGRKSDLKLIAIPST</sequence>
<accession>I1IWV8</accession>
<keyword evidence="7" id="KW-0472">Membrane</keyword>
<dbReference type="InterPro" id="IPR036396">
    <property type="entry name" value="Cyt_P450_sf"/>
</dbReference>
<keyword evidence="10 12" id="KW-0503">Monooxygenase</keyword>
<gene>
    <name evidence="15" type="primary">LOC100841604</name>
    <name evidence="14" type="ORF">BRADI_5g07140v3</name>
</gene>
<evidence type="ECO:0000256" key="5">
    <source>
        <dbReference type="ARBA" id="ARBA00022692"/>
    </source>
</evidence>
<dbReference type="GO" id="GO:0005506">
    <property type="term" value="F:iron ion binding"/>
    <property type="evidence" value="ECO:0007669"/>
    <property type="project" value="InterPro"/>
</dbReference>
<evidence type="ECO:0000256" key="13">
    <source>
        <dbReference type="SAM" id="SignalP"/>
    </source>
</evidence>
<reference evidence="15" key="3">
    <citation type="submission" date="2018-08" db="UniProtKB">
        <authorList>
            <consortium name="EnsemblPlants"/>
        </authorList>
    </citation>
    <scope>IDENTIFICATION</scope>
    <source>
        <strain evidence="15">cv. Bd21</strain>
    </source>
</reference>
<keyword evidence="8 12" id="KW-0560">Oxidoreductase</keyword>
<keyword evidence="13" id="KW-0732">Signal</keyword>
<dbReference type="GO" id="GO:0016102">
    <property type="term" value="P:diterpenoid biosynthetic process"/>
    <property type="evidence" value="ECO:0007669"/>
    <property type="project" value="UniProtKB-ARBA"/>
</dbReference>
<feature type="binding site" description="axial binding residue" evidence="11">
    <location>
        <position position="445"/>
    </location>
    <ligand>
        <name>heme</name>
        <dbReference type="ChEBI" id="CHEBI:30413"/>
    </ligand>
    <ligandPart>
        <name>Fe</name>
        <dbReference type="ChEBI" id="CHEBI:18248"/>
    </ligandPart>
</feature>
<dbReference type="eggNOG" id="KOG0156">
    <property type="taxonomic scope" value="Eukaryota"/>
</dbReference>
<dbReference type="SUPFAM" id="SSF48264">
    <property type="entry name" value="Cytochrome P450"/>
    <property type="match status" value="1"/>
</dbReference>
<reference evidence="14" key="2">
    <citation type="submission" date="2017-06" db="EMBL/GenBank/DDBJ databases">
        <title>WGS assembly of Brachypodium distachyon.</title>
        <authorList>
            <consortium name="The International Brachypodium Initiative"/>
            <person name="Lucas S."/>
            <person name="Harmon-Smith M."/>
            <person name="Lail K."/>
            <person name="Tice H."/>
            <person name="Grimwood J."/>
            <person name="Bruce D."/>
            <person name="Barry K."/>
            <person name="Shu S."/>
            <person name="Lindquist E."/>
            <person name="Wang M."/>
            <person name="Pitluck S."/>
            <person name="Vogel J.P."/>
            <person name="Garvin D.F."/>
            <person name="Mockler T.C."/>
            <person name="Schmutz J."/>
            <person name="Rokhsar D."/>
            <person name="Bevan M.W."/>
        </authorList>
    </citation>
    <scope>NUCLEOTIDE SEQUENCE</scope>
    <source>
        <strain evidence="14">Bd21</strain>
    </source>
</reference>
<evidence type="ECO:0000256" key="10">
    <source>
        <dbReference type="ARBA" id="ARBA00023033"/>
    </source>
</evidence>
<dbReference type="PRINTS" id="PR00463">
    <property type="entry name" value="EP450I"/>
</dbReference>
<keyword evidence="7" id="KW-1133">Transmembrane helix</keyword>
<feature type="signal peptide" evidence="13">
    <location>
        <begin position="1"/>
        <end position="27"/>
    </location>
</feature>
<dbReference type="PANTHER" id="PTHR47955:SF19">
    <property type="entry name" value="CYTOCHROME P450 71A9-LIKE ISOFORM X1"/>
    <property type="match status" value="1"/>
</dbReference>
<dbReference type="Gene3D" id="1.10.630.10">
    <property type="entry name" value="Cytochrome P450"/>
    <property type="match status" value="1"/>
</dbReference>
<dbReference type="HOGENOM" id="CLU_001570_4_1_1"/>
<evidence type="ECO:0000256" key="4">
    <source>
        <dbReference type="ARBA" id="ARBA00022617"/>
    </source>
</evidence>
<evidence type="ECO:0000256" key="6">
    <source>
        <dbReference type="ARBA" id="ARBA00022723"/>
    </source>
</evidence>
<evidence type="ECO:0000256" key="3">
    <source>
        <dbReference type="ARBA" id="ARBA00010617"/>
    </source>
</evidence>
<dbReference type="PRINTS" id="PR00385">
    <property type="entry name" value="P450"/>
</dbReference>
<organism evidence="14">
    <name type="scientific">Brachypodium distachyon</name>
    <name type="common">Purple false brome</name>
    <name type="synonym">Trachynia distachya</name>
    <dbReference type="NCBI Taxonomy" id="15368"/>
    <lineage>
        <taxon>Eukaryota</taxon>
        <taxon>Viridiplantae</taxon>
        <taxon>Streptophyta</taxon>
        <taxon>Embryophyta</taxon>
        <taxon>Tracheophyta</taxon>
        <taxon>Spermatophyta</taxon>
        <taxon>Magnoliopsida</taxon>
        <taxon>Liliopsida</taxon>
        <taxon>Poales</taxon>
        <taxon>Poaceae</taxon>
        <taxon>BOP clade</taxon>
        <taxon>Pooideae</taxon>
        <taxon>Stipodae</taxon>
        <taxon>Brachypodieae</taxon>
        <taxon>Brachypodium</taxon>
    </lineage>
</organism>
<reference evidence="14 15" key="1">
    <citation type="journal article" date="2010" name="Nature">
        <title>Genome sequencing and analysis of the model grass Brachypodium distachyon.</title>
        <authorList>
            <consortium name="International Brachypodium Initiative"/>
        </authorList>
    </citation>
    <scope>NUCLEOTIDE SEQUENCE [LARGE SCALE GENOMIC DNA]</scope>
    <source>
        <strain evidence="14 15">Bd21</strain>
    </source>
</reference>
<evidence type="ECO:0000313" key="15">
    <source>
        <dbReference type="EnsemblPlants" id="KQJ82171"/>
    </source>
</evidence>
<comment type="subcellular location">
    <subcellularLocation>
        <location evidence="2">Membrane</location>
        <topology evidence="2">Single-pass membrane protein</topology>
    </subcellularLocation>
</comment>
<dbReference type="EnsemblPlants" id="KQJ82171">
    <property type="protein sequence ID" value="KQJ82171"/>
    <property type="gene ID" value="BRADI_5g07140v3"/>
</dbReference>
<dbReference type="InterPro" id="IPR002401">
    <property type="entry name" value="Cyt_P450_E_grp-I"/>
</dbReference>
<dbReference type="Proteomes" id="UP000008810">
    <property type="component" value="Chromosome 5"/>
</dbReference>
<dbReference type="Pfam" id="PF00067">
    <property type="entry name" value="p450"/>
    <property type="match status" value="1"/>
</dbReference>
<dbReference type="EMBL" id="CM000884">
    <property type="protein sequence ID" value="KQJ82171.1"/>
    <property type="molecule type" value="Genomic_DNA"/>
</dbReference>
<comment type="cofactor">
    <cofactor evidence="1 11">
        <name>heme</name>
        <dbReference type="ChEBI" id="CHEBI:30413"/>
    </cofactor>
</comment>
<name>I1IWV8_BRADI</name>
<dbReference type="Gramene" id="KQJ82171">
    <property type="protein sequence ID" value="KQJ82171"/>
    <property type="gene ID" value="BRADI_5g07140v3"/>
</dbReference>
<evidence type="ECO:0000313" key="16">
    <source>
        <dbReference type="Proteomes" id="UP000008810"/>
    </source>
</evidence>
<evidence type="ECO:0000256" key="11">
    <source>
        <dbReference type="PIRSR" id="PIRSR602401-1"/>
    </source>
</evidence>
<dbReference type="PROSITE" id="PS00086">
    <property type="entry name" value="CYTOCHROME_P450"/>
    <property type="match status" value="1"/>
</dbReference>
<evidence type="ECO:0000256" key="1">
    <source>
        <dbReference type="ARBA" id="ARBA00001971"/>
    </source>
</evidence>
<dbReference type="GO" id="GO:0016020">
    <property type="term" value="C:membrane"/>
    <property type="evidence" value="ECO:0007669"/>
    <property type="project" value="UniProtKB-SubCell"/>
</dbReference>
<dbReference type="GeneID" id="100841604"/>
<dbReference type="InterPro" id="IPR017972">
    <property type="entry name" value="Cyt_P450_CS"/>
</dbReference>